<feature type="domain" description="CBM2" evidence="4">
    <location>
        <begin position="20"/>
        <end position="132"/>
    </location>
</feature>
<dbReference type="InterPro" id="IPR001919">
    <property type="entry name" value="CBD2"/>
</dbReference>
<evidence type="ECO:0000259" key="4">
    <source>
        <dbReference type="PROSITE" id="PS51173"/>
    </source>
</evidence>
<dbReference type="GO" id="GO:0005975">
    <property type="term" value="P:carbohydrate metabolic process"/>
    <property type="evidence" value="ECO:0007669"/>
    <property type="project" value="InterPro"/>
</dbReference>
<dbReference type="SMART" id="SM00637">
    <property type="entry name" value="CBD_II"/>
    <property type="match status" value="2"/>
</dbReference>
<proteinExistence type="predicted"/>
<dbReference type="PROSITE" id="PS51910">
    <property type="entry name" value="GH18_2"/>
    <property type="match status" value="1"/>
</dbReference>
<feature type="domain" description="Fibronectin type-III" evidence="3">
    <location>
        <begin position="140"/>
        <end position="227"/>
    </location>
</feature>
<dbReference type="Proteomes" id="UP000220251">
    <property type="component" value="Unassembled WGS sequence"/>
</dbReference>
<keyword evidence="2" id="KW-0732">Signal</keyword>
<keyword evidence="7" id="KW-1185">Reference proteome</keyword>
<dbReference type="InterPro" id="IPR017853">
    <property type="entry name" value="GH"/>
</dbReference>
<dbReference type="SUPFAM" id="SSF49265">
    <property type="entry name" value="Fibronectin type III"/>
    <property type="match status" value="2"/>
</dbReference>
<accession>A0A0H5DPG7</accession>
<evidence type="ECO:0000256" key="1">
    <source>
        <dbReference type="ARBA" id="ARBA00023277"/>
    </source>
</evidence>
<dbReference type="AlphaFoldDB" id="A0A0H5DPG7"/>
<evidence type="ECO:0000256" key="2">
    <source>
        <dbReference type="SAM" id="SignalP"/>
    </source>
</evidence>
<feature type="domain" description="Fibronectin type-III" evidence="3">
    <location>
        <begin position="342"/>
        <end position="432"/>
    </location>
</feature>
<dbReference type="SMART" id="SM00060">
    <property type="entry name" value="FN3"/>
    <property type="match status" value="2"/>
</dbReference>
<dbReference type="InterPro" id="IPR003961">
    <property type="entry name" value="FN3_dom"/>
</dbReference>
<dbReference type="RefSeq" id="WP_098038313.1">
    <property type="nucleotide sequence ID" value="NZ_CWGJ01000012.1"/>
</dbReference>
<dbReference type="PROSITE" id="PS50853">
    <property type="entry name" value="FN3"/>
    <property type="match status" value="2"/>
</dbReference>
<dbReference type="InterPro" id="IPR001223">
    <property type="entry name" value="Glyco_hydro18_cat"/>
</dbReference>
<dbReference type="SUPFAM" id="SSF51445">
    <property type="entry name" value="(Trans)glycosidases"/>
    <property type="match status" value="1"/>
</dbReference>
<feature type="domain" description="CBM2" evidence="4">
    <location>
        <begin position="226"/>
        <end position="356"/>
    </location>
</feature>
<feature type="chain" id="PRO_5005217769" evidence="2">
    <location>
        <begin position="23"/>
        <end position="710"/>
    </location>
</feature>
<name>A0A0H5DPG7_9BACT</name>
<dbReference type="InterPro" id="IPR036116">
    <property type="entry name" value="FN3_sf"/>
</dbReference>
<dbReference type="Gene3D" id="2.60.40.10">
    <property type="entry name" value="Immunoglobulins"/>
    <property type="match status" value="2"/>
</dbReference>
<dbReference type="GO" id="GO:0030247">
    <property type="term" value="F:polysaccharide binding"/>
    <property type="evidence" value="ECO:0007669"/>
    <property type="project" value="UniProtKB-UniRule"/>
</dbReference>
<evidence type="ECO:0000259" key="3">
    <source>
        <dbReference type="PROSITE" id="PS50853"/>
    </source>
</evidence>
<evidence type="ECO:0000313" key="7">
    <source>
        <dbReference type="Proteomes" id="UP000220251"/>
    </source>
</evidence>
<dbReference type="InterPro" id="IPR008965">
    <property type="entry name" value="CBM2/CBM3_carb-bd_dom_sf"/>
</dbReference>
<dbReference type="EMBL" id="CWGJ01000012">
    <property type="protein sequence ID" value="CRX38456.1"/>
    <property type="molecule type" value="Genomic_DNA"/>
</dbReference>
<keyword evidence="6" id="KW-0378">Hydrolase</keyword>
<sequence>MGKLLLLFFCFAGLLFESKAAAADVPLNAEYRVDTMWATAYQVTVKLTNPTNQQVQSWQAGFFLPQQNVLSAHTSGGVFTTSGQEVSVTNASSNGTIAAFGSVTFNAIINMPQSGKTSIENLVATGYSTASPPQGEGLAAPALYPISSSSATDYTVTWSAVTGSSTYFLEMDSTINFTNPIVTPVSSANTVNFTDQPPGTYFYRVAAANSSGRSPYSNIESITIAATGSPVALSAVYKVDTVWATAFQATVTLTNRTTVPVKGWTATFSLPSGFSLSSHVNSGIFSASGQNITVKNLASNETIQPNAGVSFGMIITMPKGAKPRIDNLQASGNGNSTVPLPVPSAPIITLIASSQSSYSVSWESVVNASSYTLEEDTVGDFLHPRVVAQGNILSELFTNIASGTYYYRALASNATGNSPYSNVVSITVTNDNPIPPRDAIEYSVWYIDWTSWFNGPPFVIPQDVNMINIFVGELRYGQDGKPTMGGFGTFTESQIKSFTQYLAAQNPSIQAKVSIGGAGGMYDRTWDILTPANIKAFAQGMVDFCHNLGLAGVDFDYEAFVSAEQEALVGALIKEFKLLDPSLQTSLCSNAGFGPNYPWQQAVKNVLDAAMISPGNCAVDRFYIMSYYNSMSEEIGWITGSDGNGGWANWLITNYGFNRARISVGIDDFDAHAYDPDAFRSWAISQGFSVAHWAFDPARPKSRIQCPCTP</sequence>
<dbReference type="Pfam" id="PF00553">
    <property type="entry name" value="CBM_2"/>
    <property type="match status" value="2"/>
</dbReference>
<dbReference type="PROSITE" id="PS51173">
    <property type="entry name" value="CBM2"/>
    <property type="match status" value="2"/>
</dbReference>
<dbReference type="SUPFAM" id="SSF49384">
    <property type="entry name" value="Carbohydrate-binding domain"/>
    <property type="match status" value="2"/>
</dbReference>
<evidence type="ECO:0000313" key="6">
    <source>
        <dbReference type="EMBL" id="CRX38456.1"/>
    </source>
</evidence>
<evidence type="ECO:0000259" key="5">
    <source>
        <dbReference type="PROSITE" id="PS51910"/>
    </source>
</evidence>
<dbReference type="GO" id="GO:0004553">
    <property type="term" value="F:hydrolase activity, hydrolyzing O-glycosyl compounds"/>
    <property type="evidence" value="ECO:0007669"/>
    <property type="project" value="InterPro"/>
</dbReference>
<feature type="signal peptide" evidence="2">
    <location>
        <begin position="1"/>
        <end position="22"/>
    </location>
</feature>
<dbReference type="InterPro" id="IPR012291">
    <property type="entry name" value="CBM2_carb-bd_dom_sf"/>
</dbReference>
<dbReference type="InterPro" id="IPR013783">
    <property type="entry name" value="Ig-like_fold"/>
</dbReference>
<keyword evidence="1" id="KW-0119">Carbohydrate metabolism</keyword>
<feature type="domain" description="GH18" evidence="5">
    <location>
        <begin position="443"/>
        <end position="710"/>
    </location>
</feature>
<organism evidence="6 7">
    <name type="scientific">Estrella lausannensis</name>
    <dbReference type="NCBI Taxonomy" id="483423"/>
    <lineage>
        <taxon>Bacteria</taxon>
        <taxon>Pseudomonadati</taxon>
        <taxon>Chlamydiota</taxon>
        <taxon>Chlamydiia</taxon>
        <taxon>Parachlamydiales</taxon>
        <taxon>Candidatus Criblamydiaceae</taxon>
        <taxon>Estrella</taxon>
    </lineage>
</organism>
<protein>
    <submittedName>
        <fullName evidence="6">Glycoside hydrolase</fullName>
    </submittedName>
</protein>
<dbReference type="Gene3D" id="2.60.40.290">
    <property type="match status" value="2"/>
</dbReference>
<dbReference type="Gene3D" id="3.20.20.80">
    <property type="entry name" value="Glycosidases"/>
    <property type="match status" value="1"/>
</dbReference>
<dbReference type="CDD" id="cd00063">
    <property type="entry name" value="FN3"/>
    <property type="match status" value="1"/>
</dbReference>
<dbReference type="OrthoDB" id="9803616at2"/>
<gene>
    <name evidence="6" type="ORF">ELAC_1113</name>
</gene>
<reference evidence="7" key="1">
    <citation type="submission" date="2015-06" db="EMBL/GenBank/DDBJ databases">
        <authorList>
            <person name="Bertelli C."/>
        </authorList>
    </citation>
    <scope>NUCLEOTIDE SEQUENCE [LARGE SCALE GENOMIC DNA]</scope>
    <source>
        <strain evidence="7">CRIB-30</strain>
    </source>
</reference>